<keyword evidence="10" id="KW-0732">Signal</keyword>
<dbReference type="Gene3D" id="2.60.40.10">
    <property type="entry name" value="Immunoglobulins"/>
    <property type="match status" value="6"/>
</dbReference>
<keyword evidence="4" id="KW-0130">Cell adhesion</keyword>
<dbReference type="GO" id="GO:0005886">
    <property type="term" value="C:plasma membrane"/>
    <property type="evidence" value="ECO:0007669"/>
    <property type="project" value="TreeGrafter"/>
</dbReference>
<feature type="domain" description="Ig-like" evidence="11">
    <location>
        <begin position="154"/>
        <end position="269"/>
    </location>
</feature>
<evidence type="ECO:0000256" key="9">
    <source>
        <dbReference type="SAM" id="Phobius"/>
    </source>
</evidence>
<dbReference type="InterPro" id="IPR003598">
    <property type="entry name" value="Ig_sub2"/>
</dbReference>
<dbReference type="PANTHER" id="PTHR12035:SF140">
    <property type="entry name" value="SIALIC ACID-BINDING IG-LIKE LECTIN 16"/>
    <property type="match status" value="1"/>
</dbReference>
<dbReference type="InterPro" id="IPR013162">
    <property type="entry name" value="CD80_C2-set"/>
</dbReference>
<dbReference type="SMART" id="SM00406">
    <property type="entry name" value="IGv"/>
    <property type="match status" value="3"/>
</dbReference>
<comment type="subcellular location">
    <subcellularLocation>
        <location evidence="1">Membrane</location>
        <topology evidence="1">Single-pass type I membrane protein</topology>
    </subcellularLocation>
</comment>
<proteinExistence type="inferred from homology"/>
<evidence type="ECO:0000256" key="5">
    <source>
        <dbReference type="ARBA" id="ARBA00022989"/>
    </source>
</evidence>
<sequence length="833" mass="91734">MGHIQPQICQHGFVVVFLLLSLPWKGADCQLEGYRLNAQESVSVASGLCVEIPCTFTISASRILSPRVTGIWRRTDISDIVAASTDASKVSERTKGRFTLTGKVHGGDCSFSISNAQPEDQGDYEFRFEDGDLRFSYSWYLLSVTVTKAGSQTPSDTLCAQRSVSVESGLCVEIPCRFTISSYRTLSPRVTGMWRRTDISDIVAASTDASKVSDRTKGRFTLTGKVHEGDCSFSISNAQPEDQGIYVFQFEDRDIKYSYSLYKLSVTVTRAGSQTPSDILCAQRSVSVASGLCVEIPCRFTISSYRTLSPRVTGMWRRTDISDIVASTDASKVSQRTKGRFTLTGKVHEGDCSFSISKAQPEDQGIYVFQFEDRYYKYSYSLYKLSVTVTNLPEPTISPVRNLIAGEQITLTCTSHPAPQGCKGMITWEGIRNIVNTNNYKENNTAGKVTSTSDLTFTPSQGDHKSSLTCTVTYSGVSTKKTITLDVECCLVEVIEGTSLSLLCSAESNPPANLSWAKQNSADPLNSSSGRLQVSNVSTNNEGDYMCQAMNKHGSLTTSIKVTIIYSPRRLTINNCTTNDCLMHDNAAIEILEGYSLYLQCDADSKPQANVFWVKLMQNGTVTLISTKAQLNVTNATSEYGGKYMCQATNKVGNASKSITLIITSRLRLLMKQQHAARPIEQASVAYKQGPRGVWTKTDSTLSPTDAQYNHLCILALKNVTTHLEGVMFGGIVVSLLVAIVITAVLVIKYKKTKKPPEQVEERISPPPNTYEAVYCNIDRRTFDKEPNMGLSSPNECKSPDEDLQYVTLDISRSKPIRSPEPQETIYAEVKSM</sequence>
<dbReference type="SMART" id="SM00408">
    <property type="entry name" value="IGc2"/>
    <property type="match status" value="2"/>
</dbReference>
<dbReference type="GO" id="GO:0033691">
    <property type="term" value="F:sialic acid binding"/>
    <property type="evidence" value="ECO:0007669"/>
    <property type="project" value="TreeGrafter"/>
</dbReference>
<feature type="transmembrane region" description="Helical" evidence="9">
    <location>
        <begin position="727"/>
        <end position="748"/>
    </location>
</feature>
<dbReference type="InterPro" id="IPR013783">
    <property type="entry name" value="Ig-like_fold"/>
</dbReference>
<keyword evidence="2 9" id="KW-0812">Transmembrane</keyword>
<evidence type="ECO:0000313" key="13">
    <source>
        <dbReference type="Proteomes" id="UP000694892"/>
    </source>
</evidence>
<dbReference type="PROSITE" id="PS50835">
    <property type="entry name" value="IG_LIKE"/>
    <property type="match status" value="5"/>
</dbReference>
<feature type="domain" description="Ig-like" evidence="11">
    <location>
        <begin position="276"/>
        <end position="390"/>
    </location>
</feature>
<evidence type="ECO:0000256" key="10">
    <source>
        <dbReference type="SAM" id="SignalP"/>
    </source>
</evidence>
<dbReference type="SMART" id="SM00409">
    <property type="entry name" value="IG"/>
    <property type="match status" value="6"/>
</dbReference>
<keyword evidence="6 9" id="KW-0472">Membrane</keyword>
<evidence type="ECO:0000256" key="8">
    <source>
        <dbReference type="ARBA" id="ARBA00038361"/>
    </source>
</evidence>
<dbReference type="InterPro" id="IPR013098">
    <property type="entry name" value="Ig_I-set"/>
</dbReference>
<dbReference type="Pfam" id="PF07679">
    <property type="entry name" value="I-set"/>
    <property type="match status" value="1"/>
</dbReference>
<feature type="signal peptide" evidence="10">
    <location>
        <begin position="1"/>
        <end position="29"/>
    </location>
</feature>
<evidence type="ECO:0000313" key="12">
    <source>
        <dbReference type="EMBL" id="OCT73317.1"/>
    </source>
</evidence>
<dbReference type="GO" id="GO:0030246">
    <property type="term" value="F:carbohydrate binding"/>
    <property type="evidence" value="ECO:0007669"/>
    <property type="project" value="UniProtKB-KW"/>
</dbReference>
<feature type="chain" id="PRO_5037952942" description="Ig-like domain-containing protein" evidence="10">
    <location>
        <begin position="30"/>
        <end position="833"/>
    </location>
</feature>
<feature type="domain" description="Ig-like" evidence="11">
    <location>
        <begin position="395"/>
        <end position="484"/>
    </location>
</feature>
<feature type="domain" description="Ig-like" evidence="11">
    <location>
        <begin position="568"/>
        <end position="660"/>
    </location>
</feature>
<dbReference type="PANTHER" id="PTHR12035">
    <property type="entry name" value="SIALIC ACID BINDING IMMUNOGLOBULIN-LIKE LECTIN"/>
    <property type="match status" value="1"/>
</dbReference>
<evidence type="ECO:0000256" key="3">
    <source>
        <dbReference type="ARBA" id="ARBA00022734"/>
    </source>
</evidence>
<keyword evidence="3" id="KW-0430">Lectin</keyword>
<evidence type="ECO:0000256" key="7">
    <source>
        <dbReference type="ARBA" id="ARBA00023157"/>
    </source>
</evidence>
<dbReference type="SUPFAM" id="SSF48726">
    <property type="entry name" value="Immunoglobulin"/>
    <property type="match status" value="6"/>
</dbReference>
<evidence type="ECO:0000256" key="4">
    <source>
        <dbReference type="ARBA" id="ARBA00022889"/>
    </source>
</evidence>
<dbReference type="InterPro" id="IPR007110">
    <property type="entry name" value="Ig-like_dom"/>
</dbReference>
<evidence type="ECO:0000256" key="1">
    <source>
        <dbReference type="ARBA" id="ARBA00004479"/>
    </source>
</evidence>
<keyword evidence="7" id="KW-1015">Disulfide bond</keyword>
<gene>
    <name evidence="12" type="ORF">XELAEV_18036299mg</name>
</gene>
<dbReference type="Pfam" id="PF13927">
    <property type="entry name" value="Ig_3"/>
    <property type="match status" value="1"/>
</dbReference>
<feature type="domain" description="Ig-like" evidence="11">
    <location>
        <begin position="496"/>
        <end position="563"/>
    </location>
</feature>
<dbReference type="Proteomes" id="UP000694892">
    <property type="component" value="Chromosome 7L"/>
</dbReference>
<protein>
    <recommendedName>
        <fullName evidence="11">Ig-like domain-containing protein</fullName>
    </recommendedName>
</protein>
<dbReference type="InterPro" id="IPR003599">
    <property type="entry name" value="Ig_sub"/>
</dbReference>
<comment type="similarity">
    <text evidence="8">Belongs to the immunoglobulin superfamily. SIGLEC (sialic acid binding Ig-like lectin) family.</text>
</comment>
<evidence type="ECO:0000256" key="2">
    <source>
        <dbReference type="ARBA" id="ARBA00022692"/>
    </source>
</evidence>
<evidence type="ECO:0000256" key="6">
    <source>
        <dbReference type="ARBA" id="ARBA00023136"/>
    </source>
</evidence>
<dbReference type="OMA" id="VEIPCRF"/>
<dbReference type="AlphaFoldDB" id="A0A974CI35"/>
<accession>A0A974CI35</accession>
<dbReference type="InterPro" id="IPR013106">
    <property type="entry name" value="Ig_V-set"/>
</dbReference>
<dbReference type="Pfam" id="PF08205">
    <property type="entry name" value="C2-set_2"/>
    <property type="match status" value="1"/>
</dbReference>
<keyword evidence="5 9" id="KW-1133">Transmembrane helix</keyword>
<name>A0A974CI35_XENLA</name>
<dbReference type="Pfam" id="PF07686">
    <property type="entry name" value="V-set"/>
    <property type="match status" value="3"/>
</dbReference>
<dbReference type="EMBL" id="CM004478">
    <property type="protein sequence ID" value="OCT73317.1"/>
    <property type="molecule type" value="Genomic_DNA"/>
</dbReference>
<organism evidence="12 13">
    <name type="scientific">Xenopus laevis</name>
    <name type="common">African clawed frog</name>
    <dbReference type="NCBI Taxonomy" id="8355"/>
    <lineage>
        <taxon>Eukaryota</taxon>
        <taxon>Metazoa</taxon>
        <taxon>Chordata</taxon>
        <taxon>Craniata</taxon>
        <taxon>Vertebrata</taxon>
        <taxon>Euteleostomi</taxon>
        <taxon>Amphibia</taxon>
        <taxon>Batrachia</taxon>
        <taxon>Anura</taxon>
        <taxon>Pipoidea</taxon>
        <taxon>Pipidae</taxon>
        <taxon>Xenopodinae</taxon>
        <taxon>Xenopus</taxon>
        <taxon>Xenopus</taxon>
    </lineage>
</organism>
<dbReference type="InterPro" id="IPR036179">
    <property type="entry name" value="Ig-like_dom_sf"/>
</dbReference>
<reference evidence="13" key="1">
    <citation type="journal article" date="2016" name="Nature">
        <title>Genome evolution in the allotetraploid frog Xenopus laevis.</title>
        <authorList>
            <person name="Session A.M."/>
            <person name="Uno Y."/>
            <person name="Kwon T."/>
            <person name="Chapman J.A."/>
            <person name="Toyoda A."/>
            <person name="Takahashi S."/>
            <person name="Fukui A."/>
            <person name="Hikosaka A."/>
            <person name="Suzuki A."/>
            <person name="Kondo M."/>
            <person name="van Heeringen S.J."/>
            <person name="Quigley I."/>
            <person name="Heinz S."/>
            <person name="Ogino H."/>
            <person name="Ochi H."/>
            <person name="Hellsten U."/>
            <person name="Lyons J.B."/>
            <person name="Simakov O."/>
            <person name="Putnam N."/>
            <person name="Stites J."/>
            <person name="Kuroki Y."/>
            <person name="Tanaka T."/>
            <person name="Michiue T."/>
            <person name="Watanabe M."/>
            <person name="Bogdanovic O."/>
            <person name="Lister R."/>
            <person name="Georgiou G."/>
            <person name="Paranjpe S.S."/>
            <person name="van Kruijsbergen I."/>
            <person name="Shu S."/>
            <person name="Carlson J."/>
            <person name="Kinoshita T."/>
            <person name="Ohta Y."/>
            <person name="Mawaribuchi S."/>
            <person name="Jenkins J."/>
            <person name="Grimwood J."/>
            <person name="Schmutz J."/>
            <person name="Mitros T."/>
            <person name="Mozaffari S.V."/>
            <person name="Suzuki Y."/>
            <person name="Haramoto Y."/>
            <person name="Yamamoto T.S."/>
            <person name="Takagi C."/>
            <person name="Heald R."/>
            <person name="Miller K."/>
            <person name="Haudenschild C."/>
            <person name="Kitzman J."/>
            <person name="Nakayama T."/>
            <person name="Izutsu Y."/>
            <person name="Robert J."/>
            <person name="Fortriede J."/>
            <person name="Burns K."/>
            <person name="Lotay V."/>
            <person name="Karimi K."/>
            <person name="Yasuoka Y."/>
            <person name="Dichmann D.S."/>
            <person name="Flajnik M.F."/>
            <person name="Houston D.W."/>
            <person name="Shendure J."/>
            <person name="DuPasquier L."/>
            <person name="Vize P.D."/>
            <person name="Zorn A.M."/>
            <person name="Ito M."/>
            <person name="Marcotte E.M."/>
            <person name="Wallingford J.B."/>
            <person name="Ito Y."/>
            <person name="Asashima M."/>
            <person name="Ueno N."/>
            <person name="Matsuda Y."/>
            <person name="Veenstra G.J."/>
            <person name="Fujiyama A."/>
            <person name="Harland R.M."/>
            <person name="Taira M."/>
            <person name="Rokhsar D.S."/>
        </authorList>
    </citation>
    <scope>NUCLEOTIDE SEQUENCE [LARGE SCALE GENOMIC DNA]</scope>
    <source>
        <strain evidence="13">J</strain>
    </source>
</reference>
<dbReference type="GO" id="GO:0007155">
    <property type="term" value="P:cell adhesion"/>
    <property type="evidence" value="ECO:0007669"/>
    <property type="project" value="UniProtKB-KW"/>
</dbReference>
<dbReference type="InterPro" id="IPR051036">
    <property type="entry name" value="SIGLEC"/>
</dbReference>
<evidence type="ECO:0000259" key="11">
    <source>
        <dbReference type="PROSITE" id="PS50835"/>
    </source>
</evidence>